<accession>A0A2A2F8N9</accession>
<dbReference type="InterPro" id="IPR014966">
    <property type="entry name" value="FRG-dom"/>
</dbReference>
<name>A0A2A2F8N9_9GAMM</name>
<organism evidence="2 3">
    <name type="scientific">Halovibrio salipaludis</name>
    <dbReference type="NCBI Taxonomy" id="2032626"/>
    <lineage>
        <taxon>Bacteria</taxon>
        <taxon>Pseudomonadati</taxon>
        <taxon>Pseudomonadota</taxon>
        <taxon>Gammaproteobacteria</taxon>
        <taxon>Oceanospirillales</taxon>
        <taxon>Halomonadaceae</taxon>
        <taxon>Halovibrio</taxon>
    </lineage>
</organism>
<evidence type="ECO:0000259" key="1">
    <source>
        <dbReference type="SMART" id="SM00901"/>
    </source>
</evidence>
<comment type="caution">
    <text evidence="2">The sequence shown here is derived from an EMBL/GenBank/DDBJ whole genome shotgun (WGS) entry which is preliminary data.</text>
</comment>
<protein>
    <recommendedName>
        <fullName evidence="1">FRG domain-containing protein</fullName>
    </recommendedName>
</protein>
<dbReference type="EMBL" id="NSKD01000001">
    <property type="protein sequence ID" value="PAU81891.1"/>
    <property type="molecule type" value="Genomic_DNA"/>
</dbReference>
<evidence type="ECO:0000313" key="3">
    <source>
        <dbReference type="Proteomes" id="UP000218896"/>
    </source>
</evidence>
<sequence length="305" mass="35015">MNSFDELEKLMNEVFAKGPQKGRVFAWRGHVDAGWPLHSSLYRRLNWTTGRLPTERELYRQEGSILADLHRWGLHMTSALGRLSVLNQLATLQHYGAPTRLIDVTFNPWIGVWFAVEEKRQNGELAKENVDGRLFAIDVTDRLINEDKGLREWEDDFRRPWRIGQPDGDQGENGKEQYQSWCTKVFAWRPPHFDGRIAAQNGGFVVGGVPMSYGPDGPNQWPKDGGSWKIDEVRQSTSLSLRPNKLRVKRGKISQDAVYSIRISARAKGEIRRRLESLFGYEHRTIYPDYSGFADFGVQKLKSTP</sequence>
<gene>
    <name evidence="2" type="ORF">CK501_01700</name>
</gene>
<dbReference type="Pfam" id="PF08867">
    <property type="entry name" value="FRG"/>
    <property type="match status" value="1"/>
</dbReference>
<dbReference type="Proteomes" id="UP000218896">
    <property type="component" value="Unassembled WGS sequence"/>
</dbReference>
<feature type="domain" description="FRG" evidence="1">
    <location>
        <begin position="21"/>
        <end position="135"/>
    </location>
</feature>
<proteinExistence type="predicted"/>
<reference evidence="2 3" key="1">
    <citation type="submission" date="2017-08" db="EMBL/GenBank/DDBJ databases">
        <title>Halovibrio sewagensis sp. nov., isolated from wastewater of high salinity.</title>
        <authorList>
            <person name="Dong X."/>
            <person name="Zhang G."/>
        </authorList>
    </citation>
    <scope>NUCLEOTIDE SEQUENCE [LARGE SCALE GENOMIC DNA]</scope>
    <source>
        <strain evidence="2 3">YL5-2</strain>
    </source>
</reference>
<keyword evidence="3" id="KW-1185">Reference proteome</keyword>
<dbReference type="SMART" id="SM00901">
    <property type="entry name" value="FRG"/>
    <property type="match status" value="1"/>
</dbReference>
<evidence type="ECO:0000313" key="2">
    <source>
        <dbReference type="EMBL" id="PAU81891.1"/>
    </source>
</evidence>
<dbReference type="AlphaFoldDB" id="A0A2A2F8N9"/>